<dbReference type="GO" id="GO:1990904">
    <property type="term" value="C:ribonucleoprotein complex"/>
    <property type="evidence" value="ECO:0007669"/>
    <property type="project" value="UniProtKB-KW"/>
</dbReference>
<dbReference type="GO" id="GO:0006412">
    <property type="term" value="P:translation"/>
    <property type="evidence" value="ECO:0007669"/>
    <property type="project" value="UniProtKB-UniRule"/>
</dbReference>
<keyword evidence="8" id="KW-1185">Reference proteome</keyword>
<keyword evidence="2 6" id="KW-0699">rRNA-binding</keyword>
<dbReference type="InterPro" id="IPR012678">
    <property type="entry name" value="Ribosomal_uL23/eL15/eS24_sf"/>
</dbReference>
<dbReference type="Proteomes" id="UP000241436">
    <property type="component" value="Unassembled WGS sequence"/>
</dbReference>
<dbReference type="Gene3D" id="3.30.70.330">
    <property type="match status" value="1"/>
</dbReference>
<comment type="function">
    <text evidence="6">One of the early assembly proteins it binds 23S rRNA. One of the proteins that surrounds the polypeptide exit tunnel on the outside of the ribosome. Forms the main docking site for trigger factor binding to the ribosome.</text>
</comment>
<dbReference type="NCBIfam" id="NF004359">
    <property type="entry name" value="PRK05738.1-3"/>
    <property type="match status" value="1"/>
</dbReference>
<sequence length="96" mass="10989">MKEPYQIIRRPLITEKGTDLKEHSNQYLFEVARGANKIEIKRAVESLFRVKVLSVRTLNVNGKKKRVGRFVGQTPSWKKAVATLKVGESIEFFEGV</sequence>
<accession>A0A2T4TX85</accession>
<dbReference type="GO" id="GO:0019843">
    <property type="term" value="F:rRNA binding"/>
    <property type="evidence" value="ECO:0007669"/>
    <property type="project" value="UniProtKB-UniRule"/>
</dbReference>
<proteinExistence type="inferred from homology"/>
<protein>
    <recommendedName>
        <fullName evidence="6">Large ribosomal subunit protein uL23</fullName>
    </recommendedName>
</protein>
<reference evidence="8" key="2">
    <citation type="journal article" date="2018" name="Environ. Microbiol.">
        <title>Bloom of a denitrifying methanotroph, 'Candidatus Methylomirabilis limnetica', in a deep stratified lake.</title>
        <authorList>
            <person name="Graf J.S."/>
            <person name="Mayr M.J."/>
            <person name="Marchant H.K."/>
            <person name="Tienken D."/>
            <person name="Hach P.F."/>
            <person name="Brand A."/>
            <person name="Schubert C.J."/>
            <person name="Kuypers M.M."/>
            <person name="Milucka J."/>
        </authorList>
    </citation>
    <scope>NUCLEOTIDE SEQUENCE [LARGE SCALE GENOMIC DNA]</scope>
    <source>
        <strain evidence="8">Zug</strain>
    </source>
</reference>
<dbReference type="NCBIfam" id="NF004363">
    <property type="entry name" value="PRK05738.2-4"/>
    <property type="match status" value="1"/>
</dbReference>
<evidence type="ECO:0000256" key="6">
    <source>
        <dbReference type="HAMAP-Rule" id="MF_01369"/>
    </source>
</evidence>
<dbReference type="GO" id="GO:0005840">
    <property type="term" value="C:ribosome"/>
    <property type="evidence" value="ECO:0007669"/>
    <property type="project" value="UniProtKB-KW"/>
</dbReference>
<dbReference type="RefSeq" id="WP_107562461.1">
    <property type="nucleotide sequence ID" value="NZ_NVQC01000022.1"/>
</dbReference>
<dbReference type="HAMAP" id="MF_01369_B">
    <property type="entry name" value="Ribosomal_uL23_B"/>
    <property type="match status" value="1"/>
</dbReference>
<keyword evidence="5 6" id="KW-0687">Ribonucleoprotein</keyword>
<evidence type="ECO:0000256" key="1">
    <source>
        <dbReference type="ARBA" id="ARBA00006700"/>
    </source>
</evidence>
<evidence type="ECO:0000313" key="7">
    <source>
        <dbReference type="EMBL" id="PTL35710.1"/>
    </source>
</evidence>
<dbReference type="Pfam" id="PF00276">
    <property type="entry name" value="Ribosomal_L23"/>
    <property type="match status" value="1"/>
</dbReference>
<name>A0A2T4TX85_9BACT</name>
<dbReference type="SUPFAM" id="SSF54189">
    <property type="entry name" value="Ribosomal proteins S24e, L23 and L15e"/>
    <property type="match status" value="1"/>
</dbReference>
<keyword evidence="3 6" id="KW-0694">RNA-binding</keyword>
<dbReference type="AlphaFoldDB" id="A0A2T4TX85"/>
<keyword evidence="4 6" id="KW-0689">Ribosomal protein</keyword>
<dbReference type="EMBL" id="NVQC01000022">
    <property type="protein sequence ID" value="PTL35710.1"/>
    <property type="molecule type" value="Genomic_DNA"/>
</dbReference>
<dbReference type="PANTHER" id="PTHR11620">
    <property type="entry name" value="60S RIBOSOMAL PROTEIN L23A"/>
    <property type="match status" value="1"/>
</dbReference>
<organism evidence="7 8">
    <name type="scientific">Candidatus Methylomirabilis limnetica</name>
    <dbReference type="NCBI Taxonomy" id="2033718"/>
    <lineage>
        <taxon>Bacteria</taxon>
        <taxon>Candidatus Methylomirabilota</taxon>
        <taxon>Candidatus Methylomirabilia</taxon>
        <taxon>Candidatus Methylomirabilales</taxon>
        <taxon>Candidatus Methylomirabilaceae</taxon>
        <taxon>Candidatus Methylomirabilis</taxon>
    </lineage>
</organism>
<dbReference type="GO" id="GO:0003735">
    <property type="term" value="F:structural constituent of ribosome"/>
    <property type="evidence" value="ECO:0007669"/>
    <property type="project" value="InterPro"/>
</dbReference>
<comment type="caution">
    <text evidence="7">The sequence shown here is derived from an EMBL/GenBank/DDBJ whole genome shotgun (WGS) entry which is preliminary data.</text>
</comment>
<evidence type="ECO:0000256" key="2">
    <source>
        <dbReference type="ARBA" id="ARBA00022730"/>
    </source>
</evidence>
<evidence type="ECO:0000313" key="8">
    <source>
        <dbReference type="Proteomes" id="UP000241436"/>
    </source>
</evidence>
<dbReference type="InterPro" id="IPR013025">
    <property type="entry name" value="Ribosomal_uL23-like"/>
</dbReference>
<evidence type="ECO:0000256" key="5">
    <source>
        <dbReference type="ARBA" id="ARBA00023274"/>
    </source>
</evidence>
<dbReference type="OrthoDB" id="9793353at2"/>
<gene>
    <name evidence="6" type="primary">rplW</name>
    <name evidence="7" type="ORF">CLG94_08070</name>
</gene>
<comment type="subunit">
    <text evidence="6">Part of the 50S ribosomal subunit. Contacts protein L29, and trigger factor when it is bound to the ribosome.</text>
</comment>
<dbReference type="NCBIfam" id="NF004366">
    <property type="entry name" value="PRK05738.3-2"/>
    <property type="match status" value="1"/>
</dbReference>
<evidence type="ECO:0000256" key="3">
    <source>
        <dbReference type="ARBA" id="ARBA00022884"/>
    </source>
</evidence>
<dbReference type="InterPro" id="IPR012677">
    <property type="entry name" value="Nucleotide-bd_a/b_plait_sf"/>
</dbReference>
<reference evidence="7 8" key="1">
    <citation type="submission" date="2017-09" db="EMBL/GenBank/DDBJ databases">
        <title>Bloom of a denitrifying methanotroph, Candidatus Methylomirabilis limnetica, in a deep stratified lake.</title>
        <authorList>
            <person name="Graf J.S."/>
            <person name="Marchant H.K."/>
            <person name="Tienken D."/>
            <person name="Hach P.F."/>
            <person name="Brand A."/>
            <person name="Schubert C.J."/>
            <person name="Kuypers M.M."/>
            <person name="Milucka J."/>
        </authorList>
    </citation>
    <scope>NUCLEOTIDE SEQUENCE [LARGE SCALE GENOMIC DNA]</scope>
    <source>
        <strain evidence="7 8">Zug</strain>
    </source>
</reference>
<dbReference type="FunFam" id="3.30.70.330:FF:000001">
    <property type="entry name" value="50S ribosomal protein L23"/>
    <property type="match status" value="1"/>
</dbReference>
<evidence type="ECO:0000256" key="4">
    <source>
        <dbReference type="ARBA" id="ARBA00022980"/>
    </source>
</evidence>
<comment type="similarity">
    <text evidence="1 6">Belongs to the universal ribosomal protein uL23 family.</text>
</comment>